<evidence type="ECO:0000256" key="6">
    <source>
        <dbReference type="ARBA" id="ARBA00023136"/>
    </source>
</evidence>
<keyword evidence="5 7" id="KW-1133">Transmembrane helix</keyword>
<feature type="transmembrane region" description="Helical" evidence="7">
    <location>
        <begin position="222"/>
        <end position="240"/>
    </location>
</feature>
<dbReference type="GO" id="GO:0004252">
    <property type="term" value="F:serine-type endopeptidase activity"/>
    <property type="evidence" value="ECO:0007669"/>
    <property type="project" value="InterPro"/>
</dbReference>
<feature type="transmembrane region" description="Helical" evidence="7">
    <location>
        <begin position="276"/>
        <end position="294"/>
    </location>
</feature>
<dbReference type="EMBL" id="MAPZ01000009">
    <property type="protein sequence ID" value="OBY12162.1"/>
    <property type="molecule type" value="Genomic_DNA"/>
</dbReference>
<dbReference type="GO" id="GO:0016020">
    <property type="term" value="C:membrane"/>
    <property type="evidence" value="ECO:0007669"/>
    <property type="project" value="UniProtKB-SubCell"/>
</dbReference>
<dbReference type="Pfam" id="PF01694">
    <property type="entry name" value="Rhomboid"/>
    <property type="match status" value="1"/>
</dbReference>
<evidence type="ECO:0000256" key="7">
    <source>
        <dbReference type="SAM" id="Phobius"/>
    </source>
</evidence>
<dbReference type="PANTHER" id="PTHR43731:SF14">
    <property type="entry name" value="PRESENILIN-ASSOCIATED RHOMBOID-LIKE PROTEIN, MITOCHONDRIAL"/>
    <property type="match status" value="1"/>
</dbReference>
<dbReference type="InterPro" id="IPR035952">
    <property type="entry name" value="Rhomboid-like_sf"/>
</dbReference>
<dbReference type="OrthoDB" id="9813074at2"/>
<evidence type="ECO:0000256" key="3">
    <source>
        <dbReference type="ARBA" id="ARBA00022692"/>
    </source>
</evidence>
<evidence type="ECO:0000256" key="4">
    <source>
        <dbReference type="ARBA" id="ARBA00022801"/>
    </source>
</evidence>
<comment type="caution">
    <text evidence="9">The sequence shown here is derived from an EMBL/GenBank/DDBJ whole genome shotgun (WGS) entry which is preliminary data.</text>
</comment>
<dbReference type="Gene3D" id="1.20.1540.10">
    <property type="entry name" value="Rhomboid-like"/>
    <property type="match status" value="1"/>
</dbReference>
<dbReference type="eggNOG" id="COG0705">
    <property type="taxonomic scope" value="Bacteria"/>
</dbReference>
<name>A0A174S6W8_9CLOT</name>
<dbReference type="PANTHER" id="PTHR43731">
    <property type="entry name" value="RHOMBOID PROTEASE"/>
    <property type="match status" value="1"/>
</dbReference>
<organism evidence="9 10">
    <name type="scientific">Clostridium paraputrificum</name>
    <dbReference type="NCBI Taxonomy" id="29363"/>
    <lineage>
        <taxon>Bacteria</taxon>
        <taxon>Bacillati</taxon>
        <taxon>Bacillota</taxon>
        <taxon>Clostridia</taxon>
        <taxon>Eubacteriales</taxon>
        <taxon>Clostridiaceae</taxon>
        <taxon>Clostridium</taxon>
    </lineage>
</organism>
<accession>A0A174S6W8</accession>
<dbReference type="Proteomes" id="UP000092714">
    <property type="component" value="Unassembled WGS sequence"/>
</dbReference>
<evidence type="ECO:0000256" key="1">
    <source>
        <dbReference type="ARBA" id="ARBA00004141"/>
    </source>
</evidence>
<protein>
    <recommendedName>
        <fullName evidence="8">Peptidase S54 rhomboid domain-containing protein</fullName>
    </recommendedName>
</protein>
<evidence type="ECO:0000313" key="10">
    <source>
        <dbReference type="Proteomes" id="UP000092714"/>
    </source>
</evidence>
<comment type="similarity">
    <text evidence="2">Belongs to the peptidase S54 family.</text>
</comment>
<proteinExistence type="inferred from homology"/>
<reference evidence="9 10" key="1">
    <citation type="submission" date="2016-06" db="EMBL/GenBank/DDBJ databases">
        <authorList>
            <person name="Kjaerup R.B."/>
            <person name="Dalgaard T.S."/>
            <person name="Juul-Madsen H.R."/>
        </authorList>
    </citation>
    <scope>NUCLEOTIDE SEQUENCE [LARGE SCALE GENOMIC DNA]</scope>
    <source>
        <strain evidence="9 10">373-A1</strain>
    </source>
</reference>
<feature type="transmembrane region" description="Helical" evidence="7">
    <location>
        <begin position="184"/>
        <end position="210"/>
    </location>
</feature>
<feature type="domain" description="Peptidase S54 rhomboid" evidence="8">
    <location>
        <begin position="182"/>
        <end position="316"/>
    </location>
</feature>
<gene>
    <name evidence="9" type="ORF">CP373A1_00800</name>
</gene>
<feature type="transmembrane region" description="Helical" evidence="7">
    <location>
        <begin position="136"/>
        <end position="156"/>
    </location>
</feature>
<keyword evidence="10" id="KW-1185">Reference proteome</keyword>
<evidence type="ECO:0000313" key="9">
    <source>
        <dbReference type="EMBL" id="OBY12162.1"/>
    </source>
</evidence>
<evidence type="ECO:0000259" key="8">
    <source>
        <dbReference type="Pfam" id="PF01694"/>
    </source>
</evidence>
<dbReference type="InterPro" id="IPR022764">
    <property type="entry name" value="Peptidase_S54_rhomboid_dom"/>
</dbReference>
<keyword evidence="6 7" id="KW-0472">Membrane</keyword>
<dbReference type="InterPro" id="IPR050925">
    <property type="entry name" value="Rhomboid_protease_S54"/>
</dbReference>
<keyword evidence="3 7" id="KW-0812">Transmembrane</keyword>
<sequence length="327" mass="37114">MNRLKDKFFSYITAKEGFYVEFYISQYRNNQMTIALKRVPQGIYAIILTDDKYENIDYNEALYYLKQKGEGFSLHTIVFTSESIYNPSYSIDNKVVVDYSSGKILYCDQGCEPIVRIIRNVTVNNEKIVSEFKRYCITYTLIIVNVALFIICALKSRNIFDIDPYVLLDMGAKYGPYIYFGDEWWRLISCNFLHGGILHLVFNMYALYIIGKQIEDLYGKKAYITIYLLSGLGGSILSYYLSPTSLSVGASGAIFGLLSALLVYAYNERGRIQKGAISNLLFVIGINLLFGLSMPNIDNYGHIGGIVVGGISSYFIYNLLKKQGKVV</sequence>
<dbReference type="AlphaFoldDB" id="A0A174S6W8"/>
<keyword evidence="4" id="KW-0378">Hydrolase</keyword>
<evidence type="ECO:0000256" key="2">
    <source>
        <dbReference type="ARBA" id="ARBA00009045"/>
    </source>
</evidence>
<dbReference type="SUPFAM" id="SSF144091">
    <property type="entry name" value="Rhomboid-like"/>
    <property type="match status" value="1"/>
</dbReference>
<dbReference type="RefSeq" id="WP_055183657.1">
    <property type="nucleotide sequence ID" value="NZ_CABHIH010000001.1"/>
</dbReference>
<feature type="transmembrane region" description="Helical" evidence="7">
    <location>
        <begin position="246"/>
        <end position="264"/>
    </location>
</feature>
<comment type="subcellular location">
    <subcellularLocation>
        <location evidence="1">Membrane</location>
        <topology evidence="1">Multi-pass membrane protein</topology>
    </subcellularLocation>
</comment>
<feature type="transmembrane region" description="Helical" evidence="7">
    <location>
        <begin position="300"/>
        <end position="320"/>
    </location>
</feature>
<evidence type="ECO:0000256" key="5">
    <source>
        <dbReference type="ARBA" id="ARBA00022989"/>
    </source>
</evidence>